<name>A0A1L6J7L2_9SPHN</name>
<gene>
    <name evidence="1" type="ORF">BRX40_04590</name>
</gene>
<evidence type="ECO:0000313" key="1">
    <source>
        <dbReference type="EMBL" id="APR51806.1"/>
    </source>
</evidence>
<evidence type="ECO:0000313" key="2">
    <source>
        <dbReference type="Proteomes" id="UP000185161"/>
    </source>
</evidence>
<sequence>MKMQRLNRLFPILAMLALLLSPLCALHAAPPSAPATQNEAEILDRIQIDLEKQERLRKEAILDAKQELLEAGTSRLEIIIGAFGVVIAFVAIIFGFATREAAIAAATRGIEQVRDQMETTLARTREQQAEIDRLSEVIRAKHAEMEYQASCLFDQLIRGLIEFPVGEFKANILDIDRASISSFYSKVKDFPISVRNVSQHKIMMSYDIMRTDWPHLITHSNQVAMAFSDDDDLCSAAKLANIMALAEAGSFELAANQAEIFYRKYSNSDVVPVVRRAATALMYKSMVDYTLHNDREAESLVLRTVIQEFGGKYSDREILEIVSVAERRLAS</sequence>
<keyword evidence="2" id="KW-1185">Reference proteome</keyword>
<dbReference type="AlphaFoldDB" id="A0A1L6J7L2"/>
<proteinExistence type="predicted"/>
<protein>
    <submittedName>
        <fullName evidence="1">Uncharacterized protein</fullName>
    </submittedName>
</protein>
<dbReference type="EMBL" id="CP018820">
    <property type="protein sequence ID" value="APR51806.1"/>
    <property type="molecule type" value="Genomic_DNA"/>
</dbReference>
<reference evidence="2" key="1">
    <citation type="submission" date="2016-12" db="EMBL/GenBank/DDBJ databases">
        <title>Whole genome sequencing of Sphingomonas sp. ABOJV.</title>
        <authorList>
            <person name="Conlan S."/>
            <person name="Thomas P.J."/>
            <person name="Mullikin J."/>
            <person name="Palmore T.N."/>
            <person name="Frank K.M."/>
            <person name="Segre J.A."/>
        </authorList>
    </citation>
    <scope>NUCLEOTIDE SEQUENCE [LARGE SCALE GENOMIC DNA]</scope>
    <source>
        <strain evidence="2">ABOJV</strain>
    </source>
</reference>
<accession>A0A1L6J7L2</accession>
<organism evidence="1 2">
    <name type="scientific">Sphingomonas koreensis</name>
    <dbReference type="NCBI Taxonomy" id="93064"/>
    <lineage>
        <taxon>Bacteria</taxon>
        <taxon>Pseudomonadati</taxon>
        <taxon>Pseudomonadota</taxon>
        <taxon>Alphaproteobacteria</taxon>
        <taxon>Sphingomonadales</taxon>
        <taxon>Sphingomonadaceae</taxon>
        <taxon>Sphingomonas</taxon>
    </lineage>
</organism>
<dbReference type="KEGG" id="skr:BRX40_04590"/>
<dbReference type="Proteomes" id="UP000185161">
    <property type="component" value="Chromosome"/>
</dbReference>